<evidence type="ECO:0000313" key="3">
    <source>
        <dbReference type="EMBL" id="RDD60295.1"/>
    </source>
</evidence>
<keyword evidence="4" id="KW-1185">Reference proteome</keyword>
<sequence length="242" mass="26689">MGLLDQPAPAYQWLDELAGQALPPAVRLLIWAGLAAWASMELYKLLSPQDRITAAKRELRQSQRELNAYDGDLAGAKKRIARVLRAALRRLGLVAPAAVIASIPVLSLIVWLDAAYSLRFPGPRETVGVRTTPPSFEAEWIDGVGSAGTAYVVIRNPANGKAMTLSIRKPAPLLYKRTWWNALIGNPGGYLPRHAPIDELLLDLPRQQVIGAGPSWLRTWETPFFASLCLWALVLMKLRRIA</sequence>
<evidence type="ECO:0000313" key="4">
    <source>
        <dbReference type="Proteomes" id="UP000253941"/>
    </source>
</evidence>
<feature type="coiled-coil region" evidence="1">
    <location>
        <begin position="52"/>
        <end position="79"/>
    </location>
</feature>
<evidence type="ECO:0008006" key="5">
    <source>
        <dbReference type="Google" id="ProtNLM"/>
    </source>
</evidence>
<gene>
    <name evidence="3" type="ORF">DRB17_18825</name>
</gene>
<organism evidence="3 4">
    <name type="scientific">Ferruginivarius sediminum</name>
    <dbReference type="NCBI Taxonomy" id="2661937"/>
    <lineage>
        <taxon>Bacteria</taxon>
        <taxon>Pseudomonadati</taxon>
        <taxon>Pseudomonadota</taxon>
        <taxon>Alphaproteobacteria</taxon>
        <taxon>Rhodospirillales</taxon>
        <taxon>Rhodospirillaceae</taxon>
        <taxon>Ferruginivarius</taxon>
    </lineage>
</organism>
<name>A0A369T7G6_9PROT</name>
<keyword evidence="2" id="KW-0812">Transmembrane</keyword>
<dbReference type="AlphaFoldDB" id="A0A369T7G6"/>
<evidence type="ECO:0000256" key="1">
    <source>
        <dbReference type="SAM" id="Coils"/>
    </source>
</evidence>
<keyword evidence="2" id="KW-0472">Membrane</keyword>
<reference evidence="3 4" key="1">
    <citation type="submission" date="2018-07" db="EMBL/GenBank/DDBJ databases">
        <title>Venubactetium sediminum gen. nov., sp. nov., isolated from a marine solar saltern.</title>
        <authorList>
            <person name="Wang S."/>
        </authorList>
    </citation>
    <scope>NUCLEOTIDE SEQUENCE [LARGE SCALE GENOMIC DNA]</scope>
    <source>
        <strain evidence="3 4">WD2A32</strain>
    </source>
</reference>
<feature type="transmembrane region" description="Helical" evidence="2">
    <location>
        <begin position="91"/>
        <end position="112"/>
    </location>
</feature>
<keyword evidence="2" id="KW-1133">Transmembrane helix</keyword>
<proteinExistence type="predicted"/>
<accession>A0A369T7G6</accession>
<comment type="caution">
    <text evidence="3">The sequence shown here is derived from an EMBL/GenBank/DDBJ whole genome shotgun (WGS) entry which is preliminary data.</text>
</comment>
<feature type="transmembrane region" description="Helical" evidence="2">
    <location>
        <begin position="28"/>
        <end position="46"/>
    </location>
</feature>
<protein>
    <recommendedName>
        <fullName evidence="5">DUF106 domain-containing protein</fullName>
    </recommendedName>
</protein>
<dbReference type="Proteomes" id="UP000253941">
    <property type="component" value="Unassembled WGS sequence"/>
</dbReference>
<dbReference type="EMBL" id="QPMH01000031">
    <property type="protein sequence ID" value="RDD60295.1"/>
    <property type="molecule type" value="Genomic_DNA"/>
</dbReference>
<dbReference type="RefSeq" id="WP_114583777.1">
    <property type="nucleotide sequence ID" value="NZ_QPMH01000031.1"/>
</dbReference>
<keyword evidence="1" id="KW-0175">Coiled coil</keyword>
<evidence type="ECO:0000256" key="2">
    <source>
        <dbReference type="SAM" id="Phobius"/>
    </source>
</evidence>